<keyword evidence="7" id="KW-0508">mRNA splicing</keyword>
<dbReference type="InterPro" id="IPR055204">
    <property type="entry name" value="HNRNPL_RRM"/>
</dbReference>
<feature type="domain" description="RRM" evidence="15">
    <location>
        <begin position="25"/>
        <end position="99"/>
    </location>
</feature>
<evidence type="ECO:0000256" key="10">
    <source>
        <dbReference type="ARBA" id="ARBA00065258"/>
    </source>
</evidence>
<dbReference type="eggNOG" id="KOG1190">
    <property type="taxonomic scope" value="Eukaryota"/>
</dbReference>
<organism evidence="16 17">
    <name type="scientific">Myotis davidii</name>
    <name type="common">David's myotis</name>
    <dbReference type="NCBI Taxonomy" id="225400"/>
    <lineage>
        <taxon>Eukaryota</taxon>
        <taxon>Metazoa</taxon>
        <taxon>Chordata</taxon>
        <taxon>Craniata</taxon>
        <taxon>Vertebrata</taxon>
        <taxon>Euteleostomi</taxon>
        <taxon>Mammalia</taxon>
        <taxon>Eutheria</taxon>
        <taxon>Laurasiatheria</taxon>
        <taxon>Chiroptera</taxon>
        <taxon>Yangochiroptera</taxon>
        <taxon>Vespertilionidae</taxon>
        <taxon>Myotis</taxon>
    </lineage>
</organism>
<accession>L5LX71</accession>
<evidence type="ECO:0000256" key="11">
    <source>
        <dbReference type="ARBA" id="ARBA00069863"/>
    </source>
</evidence>
<dbReference type="GO" id="GO:0003723">
    <property type="term" value="F:RNA binding"/>
    <property type="evidence" value="ECO:0007669"/>
    <property type="project" value="UniProtKB-UniRule"/>
</dbReference>
<dbReference type="Proteomes" id="UP000010556">
    <property type="component" value="Unassembled WGS sequence"/>
</dbReference>
<evidence type="ECO:0000256" key="5">
    <source>
        <dbReference type="ARBA" id="ARBA00022884"/>
    </source>
</evidence>
<feature type="region of interest" description="Disordered" evidence="14">
    <location>
        <begin position="1"/>
        <end position="20"/>
    </location>
</feature>
<dbReference type="CDD" id="cd12696">
    <property type="entry name" value="RRM3_PTBP2"/>
    <property type="match status" value="1"/>
</dbReference>
<dbReference type="GO" id="GO:0005634">
    <property type="term" value="C:nucleus"/>
    <property type="evidence" value="ECO:0007669"/>
    <property type="project" value="UniProtKB-SubCell"/>
</dbReference>
<dbReference type="InterPro" id="IPR035979">
    <property type="entry name" value="RBD_domain_sf"/>
</dbReference>
<dbReference type="SUPFAM" id="SSF54928">
    <property type="entry name" value="RNA-binding domain, RBD"/>
    <property type="match status" value="4"/>
</dbReference>
<dbReference type="InterPro" id="IPR034799">
    <property type="entry name" value="PTBP2_RRM3"/>
</dbReference>
<feature type="compositionally biased region" description="Basic and acidic residues" evidence="14">
    <location>
        <begin position="9"/>
        <end position="20"/>
    </location>
</feature>
<evidence type="ECO:0000256" key="3">
    <source>
        <dbReference type="ARBA" id="ARBA00022664"/>
    </source>
</evidence>
<dbReference type="InterPro" id="IPR000504">
    <property type="entry name" value="RRM_dom"/>
</dbReference>
<gene>
    <name evidence="16" type="ORF">MDA_GLEAN10024652</name>
</gene>
<evidence type="ECO:0000259" key="15">
    <source>
        <dbReference type="PROSITE" id="PS50102"/>
    </source>
</evidence>
<dbReference type="Pfam" id="PF13893">
    <property type="entry name" value="RRM_5"/>
    <property type="match status" value="1"/>
</dbReference>
<dbReference type="NCBIfam" id="TIGR01649">
    <property type="entry name" value="hnRNP-L_PTB"/>
    <property type="match status" value="1"/>
</dbReference>
<dbReference type="Pfam" id="PF11835">
    <property type="entry name" value="RRM_8"/>
    <property type="match status" value="1"/>
</dbReference>
<keyword evidence="17" id="KW-1185">Reference proteome</keyword>
<evidence type="ECO:0000313" key="16">
    <source>
        <dbReference type="EMBL" id="ELK30706.1"/>
    </source>
</evidence>
<evidence type="ECO:0000256" key="12">
    <source>
        <dbReference type="ARBA" id="ARBA00078470"/>
    </source>
</evidence>
<feature type="domain" description="RRM" evidence="15">
    <location>
        <begin position="344"/>
        <end position="418"/>
    </location>
</feature>
<comment type="function">
    <text evidence="9">Plays a role in pre-mRNA splicing and in the regulation of alternative splicing events. Activates exon skipping of its own pre-mRNA during muscle cell differentiation. Binds to the polypyrimidine tract of introns. May promote RNA looping when bound to two separate polypyrimidine tracts in the same pre-mRNA. May promote the binding of U2 snRNP to pre-mRNA. Cooperates with RAVER1 to modulate switching between mutually exclusive exons during maturation of the TPM1 pre-mRNA. Represses the splicing of MAPT/Tau exon 10. Binds to polypyrimidine-rich controlling element (PCE) of CFTR and promotes exon skipping of CFTR exon 9, thereby antagonizing TIA1 and its role in exon inclusion of CFTR exon 9. Plays a role in the splicing of pyruvate kinase PKM by binding repressively to a polypyrimidine tract flanking PKM exon 9, inhibiting exon 9 inclusion and resulting in exon 10 inclusion and production of the PKM M2 isoform.</text>
</comment>
<evidence type="ECO:0000256" key="14">
    <source>
        <dbReference type="SAM" id="MobiDB-lite"/>
    </source>
</evidence>
<dbReference type="PROSITE" id="PS50102">
    <property type="entry name" value="RRM"/>
    <property type="match status" value="4"/>
</dbReference>
<dbReference type="EMBL" id="KB106585">
    <property type="protein sequence ID" value="ELK30706.1"/>
    <property type="molecule type" value="Genomic_DNA"/>
</dbReference>
<dbReference type="PANTHER" id="PTHR15592">
    <property type="entry name" value="MATRIN 3/NUCLEAR PROTEIN 220-RELATED"/>
    <property type="match status" value="1"/>
</dbReference>
<name>L5LX71_MYODS</name>
<evidence type="ECO:0000256" key="7">
    <source>
        <dbReference type="ARBA" id="ARBA00023187"/>
    </source>
</evidence>
<dbReference type="Pfam" id="PF22976">
    <property type="entry name" value="RRM_10"/>
    <property type="match status" value="1"/>
</dbReference>
<feature type="domain" description="RRM" evidence="15">
    <location>
        <begin position="147"/>
        <end position="223"/>
    </location>
</feature>
<dbReference type="AlphaFoldDB" id="L5LX71"/>
<reference evidence="17" key="1">
    <citation type="journal article" date="2013" name="Science">
        <title>Comparative analysis of bat genomes provides insight into the evolution of flight and immunity.</title>
        <authorList>
            <person name="Zhang G."/>
            <person name="Cowled C."/>
            <person name="Shi Z."/>
            <person name="Huang Z."/>
            <person name="Bishop-Lilly K.A."/>
            <person name="Fang X."/>
            <person name="Wynne J.W."/>
            <person name="Xiong Z."/>
            <person name="Baker M.L."/>
            <person name="Zhao W."/>
            <person name="Tachedjian M."/>
            <person name="Zhu Y."/>
            <person name="Zhou P."/>
            <person name="Jiang X."/>
            <person name="Ng J."/>
            <person name="Yang L."/>
            <person name="Wu L."/>
            <person name="Xiao J."/>
            <person name="Feng Y."/>
            <person name="Chen Y."/>
            <person name="Sun X."/>
            <person name="Zhang Y."/>
            <person name="Marsh G.A."/>
            <person name="Crameri G."/>
            <person name="Broder C.C."/>
            <person name="Frey K.G."/>
            <person name="Wang L.F."/>
            <person name="Wang J."/>
        </authorList>
    </citation>
    <scope>NUCLEOTIDE SEQUENCE [LARGE SCALE GENOMIC DNA]</scope>
</reference>
<dbReference type="SMART" id="SM00360">
    <property type="entry name" value="RRM"/>
    <property type="match status" value="4"/>
</dbReference>
<evidence type="ECO:0000256" key="13">
    <source>
        <dbReference type="PROSITE-ProRule" id="PRU00176"/>
    </source>
</evidence>
<dbReference type="Gene3D" id="3.30.70.330">
    <property type="match status" value="4"/>
</dbReference>
<sequence>MVVTANGNDSKKFKGEDKMDGAPSRVLHIRKLPGEVTETEVIALGLPFGKVTNILMLKGKNQAFLELATEEAAVTMVNYYSAVTPHLRNQPIYIQYSNHKELKTDNTLNQRAQAVLQAVTAVQTANTPLSGTAVSESAVTPAQSPVLRIIIDNMYYPVTLDVLHQIFTKFGAVLKIITFTKNNQFQALLQYGDPVNAQQAKLALDGQNIYNACCTLRIDFSKLVNLNVKYNNDKSRDYTRPDLPSGDGQPALDPAIAAAFAKETSLLGTMWSAAPSPAALVLKLVFVNDLCVFRKIRFILKLGLPVAAVPGALSPLAIPNAAAAAAAAAAGRVGMPGVSAGGNTVLLVSNLNEEMVTPQSLFTLFGVYGDVQRVKILYNKKDSALIQMADGHQSQLAMNHLNGQKMYGKIIRVTLSKHQTVQLPREGLDDQGLTKDFGNSPLHRFKKPGSKNFQNIFPPSATLHLSNIPPSVAEEDLRTLFANTGGTVKAFKFFQRDHKMALLQMATVEEAIQALIDLHNYNLGENHHLRVSFSKSTI</sequence>
<dbReference type="CDD" id="cd12778">
    <property type="entry name" value="RRM1_PTBP2"/>
    <property type="match status" value="1"/>
</dbReference>
<dbReference type="GO" id="GO:0006397">
    <property type="term" value="P:mRNA processing"/>
    <property type="evidence" value="ECO:0007669"/>
    <property type="project" value="UniProtKB-KW"/>
</dbReference>
<dbReference type="FunFam" id="3.30.70.330:FF:000032">
    <property type="entry name" value="Polypyrimidine tract-binding protein 2 isoform 1"/>
    <property type="match status" value="1"/>
</dbReference>
<feature type="domain" description="RRM" evidence="15">
    <location>
        <begin position="461"/>
        <end position="536"/>
    </location>
</feature>
<proteinExistence type="predicted"/>
<evidence type="ECO:0000256" key="2">
    <source>
        <dbReference type="ARBA" id="ARBA00022553"/>
    </source>
</evidence>
<keyword evidence="5 13" id="KW-0694">RNA-binding</keyword>
<dbReference type="CDD" id="cd12783">
    <property type="entry name" value="RRM2_PTBP2"/>
    <property type="match status" value="1"/>
</dbReference>
<keyword evidence="2" id="KW-0597">Phosphoprotein</keyword>
<evidence type="ECO:0000256" key="9">
    <source>
        <dbReference type="ARBA" id="ARBA00055436"/>
    </source>
</evidence>
<dbReference type="InterPro" id="IPR006536">
    <property type="entry name" value="HnRNP-L/PTB"/>
</dbReference>
<protein>
    <recommendedName>
        <fullName evidence="11">Polypyrimidine tract-binding protein 2</fullName>
    </recommendedName>
    <alternativeName>
        <fullName evidence="12">Neural polypyrimidine tract-binding protein</fullName>
    </alternativeName>
</protein>
<keyword evidence="6" id="KW-0007">Acetylation</keyword>
<dbReference type="InterPro" id="IPR012677">
    <property type="entry name" value="Nucleotide-bd_a/b_plait_sf"/>
</dbReference>
<evidence type="ECO:0000256" key="4">
    <source>
        <dbReference type="ARBA" id="ARBA00022737"/>
    </source>
</evidence>
<dbReference type="InterPro" id="IPR035002">
    <property type="entry name" value="PTBP2_RRM1"/>
</dbReference>
<evidence type="ECO:0000313" key="17">
    <source>
        <dbReference type="Proteomes" id="UP000010556"/>
    </source>
</evidence>
<dbReference type="GO" id="GO:0008380">
    <property type="term" value="P:RNA splicing"/>
    <property type="evidence" value="ECO:0007669"/>
    <property type="project" value="UniProtKB-KW"/>
</dbReference>
<dbReference type="FunFam" id="3.30.70.330:FF:000018">
    <property type="entry name" value="Polypyrimidine tract-binding protein 2 isoform 1"/>
    <property type="match status" value="1"/>
</dbReference>
<keyword evidence="8" id="KW-0539">Nucleus</keyword>
<dbReference type="InterPro" id="IPR021790">
    <property type="entry name" value="PTBP1-like_RRM2"/>
</dbReference>
<evidence type="ECO:0000256" key="6">
    <source>
        <dbReference type="ARBA" id="ARBA00022990"/>
    </source>
</evidence>
<comment type="subcellular location">
    <subcellularLocation>
        <location evidence="1">Nucleus</location>
    </subcellularLocation>
</comment>
<evidence type="ECO:0000256" key="8">
    <source>
        <dbReference type="ARBA" id="ARBA00023242"/>
    </source>
</evidence>
<keyword evidence="4" id="KW-0677">Repeat</keyword>
<dbReference type="FunFam" id="3.30.70.330:FF:000173">
    <property type="entry name" value="polypyrimidine tract-binding protein 2 isoform X2"/>
    <property type="match status" value="1"/>
</dbReference>
<comment type="subunit">
    <text evidence="10">Monomer. Part of a ternary complex containing KHSRP, PTBP1, PTBP2 and HNRPH1. Interacts with RAVER1 and SFPQ.</text>
</comment>
<evidence type="ECO:0000256" key="1">
    <source>
        <dbReference type="ARBA" id="ARBA00004123"/>
    </source>
</evidence>
<keyword evidence="3" id="KW-0507">mRNA processing</keyword>
<dbReference type="FunFam" id="3.30.70.330:FF:000036">
    <property type="entry name" value="polypyrimidine tract-binding protein 1 isoform X2"/>
    <property type="match status" value="1"/>
</dbReference>